<dbReference type="Proteomes" id="UP000198211">
    <property type="component" value="Unassembled WGS sequence"/>
</dbReference>
<keyword evidence="3" id="KW-1185">Reference proteome</keyword>
<dbReference type="AlphaFoldDB" id="A0A225V7G3"/>
<comment type="caution">
    <text evidence="2">The sequence shown here is derived from an EMBL/GenBank/DDBJ whole genome shotgun (WGS) entry which is preliminary data.</text>
</comment>
<proteinExistence type="predicted"/>
<evidence type="ECO:0000313" key="2">
    <source>
        <dbReference type="EMBL" id="OWZ00848.1"/>
    </source>
</evidence>
<organism evidence="2 3">
    <name type="scientific">Phytophthora megakarya</name>
    <dbReference type="NCBI Taxonomy" id="4795"/>
    <lineage>
        <taxon>Eukaryota</taxon>
        <taxon>Sar</taxon>
        <taxon>Stramenopiles</taxon>
        <taxon>Oomycota</taxon>
        <taxon>Peronosporomycetes</taxon>
        <taxon>Peronosporales</taxon>
        <taxon>Peronosporaceae</taxon>
        <taxon>Phytophthora</taxon>
    </lineage>
</organism>
<evidence type="ECO:0000256" key="1">
    <source>
        <dbReference type="SAM" id="MobiDB-lite"/>
    </source>
</evidence>
<protein>
    <submittedName>
        <fullName evidence="2">Uncharacterized protein</fullName>
    </submittedName>
</protein>
<sequence>MKQALRSAIKSYAIPEEECRVAMTTGVIDMLTVIDTAKLIRGIRWARREIESHCLSEGIVYSSRKWSWFWMYFDRTWVKQYTIDVWNGFGMENILISCATPFDATVVTIIKTLSGEYVRQVADIPRGRARRTIIQLPAPVELPFDLDESGYDTGDESNDALDISPSEVYD</sequence>
<dbReference type="OrthoDB" id="116650at2759"/>
<accession>A0A225V7G3</accession>
<dbReference type="EMBL" id="NBNE01007283">
    <property type="protein sequence ID" value="OWZ00848.1"/>
    <property type="molecule type" value="Genomic_DNA"/>
</dbReference>
<evidence type="ECO:0000313" key="3">
    <source>
        <dbReference type="Proteomes" id="UP000198211"/>
    </source>
</evidence>
<gene>
    <name evidence="2" type="ORF">PHMEG_00027873</name>
</gene>
<feature type="region of interest" description="Disordered" evidence="1">
    <location>
        <begin position="151"/>
        <end position="170"/>
    </location>
</feature>
<name>A0A225V7G3_9STRA</name>
<reference evidence="3" key="1">
    <citation type="submission" date="2017-03" db="EMBL/GenBank/DDBJ databases">
        <title>Phytopthora megakarya and P. palmivora, two closely related causual agents of cacao black pod achieved similar genome size and gene model numbers by different mechanisms.</title>
        <authorList>
            <person name="Ali S."/>
            <person name="Shao J."/>
            <person name="Larry D.J."/>
            <person name="Kronmiller B."/>
            <person name="Shen D."/>
            <person name="Strem M.D."/>
            <person name="Melnick R.L."/>
            <person name="Guiltinan M.J."/>
            <person name="Tyler B.M."/>
            <person name="Meinhardt L.W."/>
            <person name="Bailey B.A."/>
        </authorList>
    </citation>
    <scope>NUCLEOTIDE SEQUENCE [LARGE SCALE GENOMIC DNA]</scope>
    <source>
        <strain evidence="3">zdho120</strain>
    </source>
</reference>